<evidence type="ECO:0000313" key="2">
    <source>
        <dbReference type="Proteomes" id="UP000254601"/>
    </source>
</evidence>
<dbReference type="AlphaFoldDB" id="A0A380MPQ1"/>
<sequence length="82" mass="9734">MYAILLVFAIFSLVSILNYYNYKAIADNKLTLTFGKNYPDCKKLEQIINDTPDFFEQFRKRGYEYIYKDSPFKLNLSLIEKA</sequence>
<reference evidence="1 2" key="1">
    <citation type="submission" date="2018-06" db="EMBL/GenBank/DDBJ databases">
        <authorList>
            <consortium name="Pathogen Informatics"/>
            <person name="Doyle S."/>
        </authorList>
    </citation>
    <scope>NUCLEOTIDE SEQUENCE [LARGE SCALE GENOMIC DNA]</scope>
    <source>
        <strain evidence="1 2">NCTC13337</strain>
    </source>
</reference>
<gene>
    <name evidence="1" type="ORF">NCTC13337_00590</name>
</gene>
<proteinExistence type="predicted"/>
<dbReference type="EMBL" id="UHIC01000001">
    <property type="protein sequence ID" value="SUO94144.1"/>
    <property type="molecule type" value="Genomic_DNA"/>
</dbReference>
<organism evidence="1 2">
    <name type="scientific">Suttonella ornithocola</name>
    <dbReference type="NCBI Taxonomy" id="279832"/>
    <lineage>
        <taxon>Bacteria</taxon>
        <taxon>Pseudomonadati</taxon>
        <taxon>Pseudomonadota</taxon>
        <taxon>Gammaproteobacteria</taxon>
        <taxon>Cardiobacteriales</taxon>
        <taxon>Cardiobacteriaceae</taxon>
        <taxon>Suttonella</taxon>
    </lineage>
</organism>
<accession>A0A380MPQ1</accession>
<name>A0A380MPQ1_9GAMM</name>
<keyword evidence="2" id="KW-1185">Reference proteome</keyword>
<evidence type="ECO:0000313" key="1">
    <source>
        <dbReference type="EMBL" id="SUO94144.1"/>
    </source>
</evidence>
<dbReference type="Proteomes" id="UP000254601">
    <property type="component" value="Unassembled WGS sequence"/>
</dbReference>
<protein>
    <submittedName>
        <fullName evidence="1">Uncharacterized protein</fullName>
    </submittedName>
</protein>